<dbReference type="GeneID" id="72062837"/>
<gene>
    <name evidence="1" type="ORF">JDV02_000872</name>
</gene>
<dbReference type="AlphaFoldDB" id="A0A9Q8Q847"/>
<evidence type="ECO:0000313" key="2">
    <source>
        <dbReference type="Proteomes" id="UP000829364"/>
    </source>
</evidence>
<proteinExistence type="predicted"/>
<keyword evidence="2" id="KW-1185">Reference proteome</keyword>
<dbReference type="EMBL" id="CP086354">
    <property type="protein sequence ID" value="UNI14221.1"/>
    <property type="molecule type" value="Genomic_DNA"/>
</dbReference>
<dbReference type="RefSeq" id="XP_047837702.1">
    <property type="nucleotide sequence ID" value="XM_047981742.1"/>
</dbReference>
<reference evidence="1" key="1">
    <citation type="submission" date="2021-11" db="EMBL/GenBank/DDBJ databases">
        <title>Purpureocillium_takamizusanense_genome.</title>
        <authorList>
            <person name="Nguyen N.-H."/>
        </authorList>
    </citation>
    <scope>NUCLEOTIDE SEQUENCE</scope>
    <source>
        <strain evidence="1">PT3</strain>
    </source>
</reference>
<evidence type="ECO:0000313" key="1">
    <source>
        <dbReference type="EMBL" id="UNI14221.1"/>
    </source>
</evidence>
<name>A0A9Q8Q847_9HYPO</name>
<sequence length="213" mass="23657">MAGNQPDMRVGLLPSVQPIGEKIVPHITVFVRVPDEEALRPHLYQARLELAVVDGRRLEKNQSAHGVDSVLSGVNVVPLSATFSGKMWFAFENLEFRPAAAGHTYQLRVSVWKSAHDEKTNIWKQPSLLTDVLTKSVAVVPAGRPVERRINDEVHEWDKGTVESVLIVRNREPSLSVENCVAMWPRPKAIMHAELDQGPWAATSYSRSSAPPS</sequence>
<organism evidence="1 2">
    <name type="scientific">Purpureocillium takamizusanense</name>
    <dbReference type="NCBI Taxonomy" id="2060973"/>
    <lineage>
        <taxon>Eukaryota</taxon>
        <taxon>Fungi</taxon>
        <taxon>Dikarya</taxon>
        <taxon>Ascomycota</taxon>
        <taxon>Pezizomycotina</taxon>
        <taxon>Sordariomycetes</taxon>
        <taxon>Hypocreomycetidae</taxon>
        <taxon>Hypocreales</taxon>
        <taxon>Ophiocordycipitaceae</taxon>
        <taxon>Purpureocillium</taxon>
    </lineage>
</organism>
<protein>
    <submittedName>
        <fullName evidence="1">Uncharacterized protein</fullName>
    </submittedName>
</protein>
<dbReference type="OrthoDB" id="4903230at2759"/>
<dbReference type="Proteomes" id="UP000829364">
    <property type="component" value="Chromosome 1"/>
</dbReference>
<dbReference type="KEGG" id="ptkz:JDV02_000872"/>
<accession>A0A9Q8Q847</accession>